<proteinExistence type="predicted"/>
<name>A0A842HAI9_9BACT</name>
<dbReference type="Pfam" id="PF03319">
    <property type="entry name" value="EutN_CcmL"/>
    <property type="match status" value="1"/>
</dbReference>
<dbReference type="Proteomes" id="UP000546464">
    <property type="component" value="Unassembled WGS sequence"/>
</dbReference>
<dbReference type="PROSITE" id="PS51932">
    <property type="entry name" value="BMV"/>
    <property type="match status" value="1"/>
</dbReference>
<dbReference type="Gene3D" id="2.40.50.220">
    <property type="entry name" value="EutN/Ccml"/>
    <property type="match status" value="1"/>
</dbReference>
<keyword evidence="2" id="KW-1283">Bacterial microcompartment</keyword>
<keyword evidence="4" id="KW-1185">Reference proteome</keyword>
<dbReference type="SUPFAM" id="SSF159133">
    <property type="entry name" value="EutN/CcmL-like"/>
    <property type="match status" value="1"/>
</dbReference>
<dbReference type="InterPro" id="IPR036677">
    <property type="entry name" value="EutN_CcmL_sf"/>
</dbReference>
<protein>
    <submittedName>
        <fullName evidence="3">Ethanolamine utilization protein EutN</fullName>
    </submittedName>
</protein>
<comment type="subcellular location">
    <subcellularLocation>
        <location evidence="1">Bacterial microcompartment</location>
    </subcellularLocation>
</comment>
<sequence length="98" mass="10600">MRLGRVIGRVTLSRQDPAFRGARWLIVSPMSRPQLSRPDEEIVSASASAVVYDDLGAGRGDIIGFVEGAEATAPFDRPTPIDAYNAAIIENLNYQPAN</sequence>
<organism evidence="3 4">
    <name type="scientific">Ruficoccus amylovorans</name>
    <dbReference type="NCBI Taxonomy" id="1804625"/>
    <lineage>
        <taxon>Bacteria</taxon>
        <taxon>Pseudomonadati</taxon>
        <taxon>Verrucomicrobiota</taxon>
        <taxon>Opitutia</taxon>
        <taxon>Puniceicoccales</taxon>
        <taxon>Cerasicoccaceae</taxon>
        <taxon>Ruficoccus</taxon>
    </lineage>
</organism>
<reference evidence="3 4" key="1">
    <citation type="submission" date="2020-07" db="EMBL/GenBank/DDBJ databases">
        <authorList>
            <person name="Feng X."/>
        </authorList>
    </citation>
    <scope>NUCLEOTIDE SEQUENCE [LARGE SCALE GENOMIC DNA]</scope>
    <source>
        <strain evidence="3 4">JCM31066</strain>
    </source>
</reference>
<dbReference type="AlphaFoldDB" id="A0A842HAI9"/>
<evidence type="ECO:0000256" key="1">
    <source>
        <dbReference type="ARBA" id="ARBA00024322"/>
    </source>
</evidence>
<accession>A0A842HAI9</accession>
<dbReference type="InterPro" id="IPR004992">
    <property type="entry name" value="EutN_CcmL"/>
</dbReference>
<dbReference type="RefSeq" id="WP_185674143.1">
    <property type="nucleotide sequence ID" value="NZ_JACHVB010000012.1"/>
</dbReference>
<gene>
    <name evidence="3" type="ORF">H5P28_02635</name>
</gene>
<evidence type="ECO:0000313" key="3">
    <source>
        <dbReference type="EMBL" id="MBC2593149.1"/>
    </source>
</evidence>
<evidence type="ECO:0000313" key="4">
    <source>
        <dbReference type="Proteomes" id="UP000546464"/>
    </source>
</evidence>
<dbReference type="PANTHER" id="PTHR36539">
    <property type="entry name" value="ETHANOLAMINE UTILIZATION PROTEIN EUTN"/>
    <property type="match status" value="1"/>
</dbReference>
<comment type="caution">
    <text evidence="3">The sequence shown here is derived from an EMBL/GenBank/DDBJ whole genome shotgun (WGS) entry which is preliminary data.</text>
</comment>
<dbReference type="GO" id="GO:0031469">
    <property type="term" value="C:bacterial microcompartment"/>
    <property type="evidence" value="ECO:0007669"/>
    <property type="project" value="UniProtKB-SubCell"/>
</dbReference>
<evidence type="ECO:0000256" key="2">
    <source>
        <dbReference type="ARBA" id="ARBA00024446"/>
    </source>
</evidence>
<dbReference type="PANTHER" id="PTHR36539:SF1">
    <property type="entry name" value="BACTERIAL MICROCOMPARTMENT SHELL VERTEX PROTEIN EUTN"/>
    <property type="match status" value="1"/>
</dbReference>
<dbReference type="EMBL" id="JACHVB010000012">
    <property type="protein sequence ID" value="MBC2593149.1"/>
    <property type="molecule type" value="Genomic_DNA"/>
</dbReference>